<keyword evidence="3" id="KW-1185">Reference proteome</keyword>
<proteinExistence type="predicted"/>
<dbReference type="RefSeq" id="WP_158281792.1">
    <property type="nucleotide sequence ID" value="NZ_QJKI01000013.1"/>
</dbReference>
<dbReference type="GO" id="GO:0005509">
    <property type="term" value="F:calcium ion binding"/>
    <property type="evidence" value="ECO:0007669"/>
    <property type="project" value="InterPro"/>
</dbReference>
<name>A0A318L8G2_9NEIS</name>
<dbReference type="EMBL" id="QJKI01000013">
    <property type="protein sequence ID" value="PXX77997.1"/>
    <property type="molecule type" value="Genomic_DNA"/>
</dbReference>
<organism evidence="2 3">
    <name type="scientific">Rivihabitans pingtungensis</name>
    <dbReference type="NCBI Taxonomy" id="1054498"/>
    <lineage>
        <taxon>Bacteria</taxon>
        <taxon>Pseudomonadati</taxon>
        <taxon>Pseudomonadota</taxon>
        <taxon>Betaproteobacteria</taxon>
        <taxon>Neisseriales</taxon>
        <taxon>Aquaspirillaceae</taxon>
        <taxon>Rivihabitans</taxon>
    </lineage>
</organism>
<reference evidence="2 3" key="1">
    <citation type="submission" date="2018-05" db="EMBL/GenBank/DDBJ databases">
        <title>Genomic Encyclopedia of Type Strains, Phase IV (KMG-IV): sequencing the most valuable type-strain genomes for metagenomic binning, comparative biology and taxonomic classification.</title>
        <authorList>
            <person name="Goeker M."/>
        </authorList>
    </citation>
    <scope>NUCLEOTIDE SEQUENCE [LARGE SCALE GENOMIC DNA]</scope>
    <source>
        <strain evidence="2 3">DSM 29661</strain>
    </source>
</reference>
<accession>A0A318L8G2</accession>
<evidence type="ECO:0000313" key="3">
    <source>
        <dbReference type="Proteomes" id="UP000247555"/>
    </source>
</evidence>
<dbReference type="OrthoDB" id="480426at2"/>
<feature type="domain" description="DUF4214" evidence="1">
    <location>
        <begin position="40"/>
        <end position="95"/>
    </location>
</feature>
<dbReference type="InterPro" id="IPR025282">
    <property type="entry name" value="DUF4214"/>
</dbReference>
<dbReference type="InterPro" id="IPR001343">
    <property type="entry name" value="Hemolysn_Ca-bd"/>
</dbReference>
<dbReference type="Pfam" id="PF13946">
    <property type="entry name" value="DUF4214"/>
    <property type="match status" value="1"/>
</dbReference>
<gene>
    <name evidence="2" type="ORF">DFR34_1136</name>
</gene>
<dbReference type="Pfam" id="PF00353">
    <property type="entry name" value="HemolysinCabind"/>
    <property type="match status" value="3"/>
</dbReference>
<dbReference type="PRINTS" id="PR00313">
    <property type="entry name" value="CABNDNGRPT"/>
</dbReference>
<protein>
    <submittedName>
        <fullName evidence="2">Uncharacterized protein DUF4214</fullName>
    </submittedName>
</protein>
<dbReference type="Gene3D" id="1.10.3130.20">
    <property type="entry name" value="Phycobilisome linker domain"/>
    <property type="match status" value="1"/>
</dbReference>
<comment type="caution">
    <text evidence="2">The sequence shown here is derived from an EMBL/GenBank/DDBJ whole genome shotgun (WGS) entry which is preliminary data.</text>
</comment>
<dbReference type="InterPro" id="IPR038255">
    <property type="entry name" value="PBS_linker_sf"/>
</dbReference>
<evidence type="ECO:0000259" key="1">
    <source>
        <dbReference type="Pfam" id="PF13946"/>
    </source>
</evidence>
<dbReference type="Proteomes" id="UP000247555">
    <property type="component" value="Unassembled WGS sequence"/>
</dbReference>
<sequence length="1001" mass="97802">MALTTAQIQNAYVAFFNRPADVEGLNYWLAYTGNSAELLNTFAQSAEYKSLYSGMNNTQLVNAVYQNLFGHAPDIEGLNYWVNQLTQGKLAIGNIADAINKGAQGTDATIITNKVAAAGAFTTALDTTAEVLAYAGVSSTGLEAVKAWLAAVTSDAATVPNTDSVTKIITTVQNNVAASGSTITLTTGVDNLTGTAGNDTFLGSVGSPTTLSTADQLDGGAGTDTLKIYGGATVPLGLKNIEVLDYVNPGNTVSIDISALTGVTKLAVEDASGGVSLTTGKGVAVSLATAAGAAAGAGTVWTADNTETSVNLNLNGFQYKKGITPTGLTVNGTATTTVNISSTGNSNKIGTLDVGSAVTKLVASGDKSLSFTLAGTDVPNLDSLDSSAMTAGGVSANLSNATLKAGFTFAGGAGDDVLTFANDQLGAFTSGAQLDGGAGTDKVVISDTALTAAEYKALNDLKNFEVLGMNASATALTVDASKLTSIKTFSFDGNGAQSVTNMATGSTAWITGDHSNNITMASAAGVSDLALKIGGATSTGLTVGGTLSIGQTTVALASNGDGTGTNTITTLGNADNSAYTITGSNDLTITNALAGTAIGSKVDASAFTGKLTVTGSTKSDILIGGAGNDVINGGDITGAGTVTPAVTENAAVTFSALSNGQTVTLGSLTFTAGSAGASAAQVAAFFAGQAANGTGTTIAAAGSFSNTLSSSWTTVAATSTSVTFTGANNGDLTPLTTSGTGVSVGTPSDGTAGSKETVVVSFSNLTAGQSFTIDGLTFTAGANGATAEQVTAAFTGLSASSTGGTVPTVGAGGGNLTNWTTGNVTGGNAVTFTSTTANTDVGDLTKTGSGTATVASGGSYHQGTAGAAGTAASLDTLTGNGGSDTFKFSSADLDGKAGVVTAVITDFKSGVDKIQVTGGADAGAGSTTNFVKATAVAADLTTLLTAASGVLNGTVDYYVGQVGSDAYLVTDADGASSGGYTNVIKLTGVALDGIVAADLIA</sequence>
<dbReference type="AlphaFoldDB" id="A0A318L8G2"/>
<evidence type="ECO:0000313" key="2">
    <source>
        <dbReference type="EMBL" id="PXX77997.1"/>
    </source>
</evidence>